<feature type="domain" description="DUF6589" evidence="2">
    <location>
        <begin position="126"/>
        <end position="333"/>
    </location>
</feature>
<dbReference type="Pfam" id="PF20231">
    <property type="entry name" value="DUF6589"/>
    <property type="match status" value="1"/>
</dbReference>
<proteinExistence type="predicted"/>
<name>A0AAD6ZD09_9AGAR</name>
<sequence length="407" mass="45459">MKRSCRTAKKVEDIRGYSKSKSRGNPNGEGLYGKSRPTLRKQAAAREREPRAAKLYGERNPHVQIDGHCRMNKILKNGGRSIRSAREDLPLPISNASLGAQPLTTSHSGNPVVRVWINQPSAKGVLSGLMHFVMNQIQNIGKNAWGGADRDAVSLETCVKKLPNRESINVCKIDFYAWLRFLDVVLRALVLQAAIVILRLPSPEALDTCNLDDKAFCKLCTHIATQFVMPSLDRLEAEGLKRLSGSTQNANAVLLMHDLMTVLEMRQSIKFGHPERMQRMLKFWTPMFYAGGRYNYANEGMELLHNLVHDWLSEVSNILCAGMFINTQGKPNGVNAALGALEKIVPAIGHIQELREQVFEDLGIDDHDHYHSKVAQHKDVRLLLRHFLSAKVFNFSADASGKHKVAG</sequence>
<dbReference type="EMBL" id="JARIHO010000061">
    <property type="protein sequence ID" value="KAJ7315567.1"/>
    <property type="molecule type" value="Genomic_DNA"/>
</dbReference>
<reference evidence="3" key="1">
    <citation type="submission" date="2023-03" db="EMBL/GenBank/DDBJ databases">
        <title>Massive genome expansion in bonnet fungi (Mycena s.s.) driven by repeated elements and novel gene families across ecological guilds.</title>
        <authorList>
            <consortium name="Lawrence Berkeley National Laboratory"/>
            <person name="Harder C.B."/>
            <person name="Miyauchi S."/>
            <person name="Viragh M."/>
            <person name="Kuo A."/>
            <person name="Thoen E."/>
            <person name="Andreopoulos B."/>
            <person name="Lu D."/>
            <person name="Skrede I."/>
            <person name="Drula E."/>
            <person name="Henrissat B."/>
            <person name="Morin E."/>
            <person name="Kohler A."/>
            <person name="Barry K."/>
            <person name="LaButti K."/>
            <person name="Morin E."/>
            <person name="Salamov A."/>
            <person name="Lipzen A."/>
            <person name="Mereny Z."/>
            <person name="Hegedus B."/>
            <person name="Baldrian P."/>
            <person name="Stursova M."/>
            <person name="Weitz H."/>
            <person name="Taylor A."/>
            <person name="Grigoriev I.V."/>
            <person name="Nagy L.G."/>
            <person name="Martin F."/>
            <person name="Kauserud H."/>
        </authorList>
    </citation>
    <scope>NUCLEOTIDE SEQUENCE</scope>
    <source>
        <strain evidence="3">CBHHK002</strain>
    </source>
</reference>
<evidence type="ECO:0000313" key="3">
    <source>
        <dbReference type="EMBL" id="KAJ7315567.1"/>
    </source>
</evidence>
<dbReference type="AlphaFoldDB" id="A0AAD6ZD09"/>
<comment type="caution">
    <text evidence="3">The sequence shown here is derived from an EMBL/GenBank/DDBJ whole genome shotgun (WGS) entry which is preliminary data.</text>
</comment>
<gene>
    <name evidence="3" type="ORF">DFH08DRAFT_942843</name>
</gene>
<protein>
    <recommendedName>
        <fullName evidence="2">DUF6589 domain-containing protein</fullName>
    </recommendedName>
</protein>
<evidence type="ECO:0000313" key="4">
    <source>
        <dbReference type="Proteomes" id="UP001218218"/>
    </source>
</evidence>
<feature type="compositionally biased region" description="Basic and acidic residues" evidence="1">
    <location>
        <begin position="44"/>
        <end position="60"/>
    </location>
</feature>
<feature type="region of interest" description="Disordered" evidence="1">
    <location>
        <begin position="1"/>
        <end position="60"/>
    </location>
</feature>
<organism evidence="3 4">
    <name type="scientific">Mycena albidolilacea</name>
    <dbReference type="NCBI Taxonomy" id="1033008"/>
    <lineage>
        <taxon>Eukaryota</taxon>
        <taxon>Fungi</taxon>
        <taxon>Dikarya</taxon>
        <taxon>Basidiomycota</taxon>
        <taxon>Agaricomycotina</taxon>
        <taxon>Agaricomycetes</taxon>
        <taxon>Agaricomycetidae</taxon>
        <taxon>Agaricales</taxon>
        <taxon>Marasmiineae</taxon>
        <taxon>Mycenaceae</taxon>
        <taxon>Mycena</taxon>
    </lineage>
</organism>
<dbReference type="Proteomes" id="UP001218218">
    <property type="component" value="Unassembled WGS sequence"/>
</dbReference>
<evidence type="ECO:0000259" key="2">
    <source>
        <dbReference type="Pfam" id="PF20231"/>
    </source>
</evidence>
<keyword evidence="4" id="KW-1185">Reference proteome</keyword>
<evidence type="ECO:0000256" key="1">
    <source>
        <dbReference type="SAM" id="MobiDB-lite"/>
    </source>
</evidence>
<dbReference type="InterPro" id="IPR046496">
    <property type="entry name" value="DUF6589"/>
</dbReference>
<accession>A0AAD6ZD09</accession>